<dbReference type="RefSeq" id="WP_407824969.1">
    <property type="nucleotide sequence ID" value="NZ_JBJLSN010000034.1"/>
</dbReference>
<evidence type="ECO:0000313" key="4">
    <source>
        <dbReference type="Proteomes" id="UP001628281"/>
    </source>
</evidence>
<accession>A0ABW8VEI5</accession>
<dbReference type="SMART" id="SM01252">
    <property type="entry name" value="KilA-N"/>
    <property type="match status" value="1"/>
</dbReference>
<evidence type="ECO:0000313" key="3">
    <source>
        <dbReference type="EMBL" id="MFL7903610.1"/>
    </source>
</evidence>
<sequence length="197" mass="21336">MMKNGNGLPPYNNVVIRDRDGMLNMTDMWKAAGSPDGRAPADWRALESTKEFVAHIEAAFVAGKSGIETRKGGGGRGVGGGATWAHWQIGMAYAKYLSHEFHAWCNSVVRAHMEGKVLDSAQSGQPFHQRLGAVRTGTHLWGKEAGRQLWVEMNLPIVPGMRLPPPQRDLFKKSPEEGAEGEGDPEKGDESGSDGDA</sequence>
<dbReference type="InterPro" id="IPR036887">
    <property type="entry name" value="HTH_APSES_sf"/>
</dbReference>
<comment type="caution">
    <text evidence="3">The sequence shown here is derived from an EMBL/GenBank/DDBJ whole genome shotgun (WGS) entry which is preliminary data.</text>
</comment>
<dbReference type="Proteomes" id="UP001628281">
    <property type="component" value="Unassembled WGS sequence"/>
</dbReference>
<keyword evidence="4" id="KW-1185">Reference proteome</keyword>
<feature type="domain" description="KilA-N" evidence="2">
    <location>
        <begin position="3"/>
        <end position="112"/>
    </location>
</feature>
<proteinExistence type="predicted"/>
<dbReference type="Pfam" id="PF04383">
    <property type="entry name" value="KilA-N"/>
    <property type="match status" value="1"/>
</dbReference>
<organism evidence="3 4">
    <name type="scientific">Azospirillum argentinense</name>
    <dbReference type="NCBI Taxonomy" id="2970906"/>
    <lineage>
        <taxon>Bacteria</taxon>
        <taxon>Pseudomonadati</taxon>
        <taxon>Pseudomonadota</taxon>
        <taxon>Alphaproteobacteria</taxon>
        <taxon>Rhodospirillales</taxon>
        <taxon>Azospirillaceae</taxon>
        <taxon>Azospirillum</taxon>
    </lineage>
</organism>
<evidence type="ECO:0000256" key="1">
    <source>
        <dbReference type="SAM" id="MobiDB-lite"/>
    </source>
</evidence>
<dbReference type="SUPFAM" id="SSF54616">
    <property type="entry name" value="DNA-binding domain of Mlu1-box binding protein MBP1"/>
    <property type="match status" value="1"/>
</dbReference>
<protein>
    <submittedName>
        <fullName evidence="3">KilA-N domain-containing protein</fullName>
    </submittedName>
</protein>
<dbReference type="PROSITE" id="PS51301">
    <property type="entry name" value="KILA_N"/>
    <property type="match status" value="1"/>
</dbReference>
<reference evidence="3 4" key="1">
    <citation type="submission" date="2024-11" db="EMBL/GenBank/DDBJ databases">
        <title>Draft genome sequences of two bacteria associated to sugarcane roots in Colombia.</title>
        <authorList>
            <person name="Pardo-Diaz S."/>
            <person name="Masmela-Mendoza J."/>
            <person name="Delgadillo-Duran P."/>
            <person name="Bautista E.J."/>
            <person name="Rojas-Tapias D.F."/>
        </authorList>
    </citation>
    <scope>NUCLEOTIDE SEQUENCE [LARGE SCALE GENOMIC DNA]</scope>
    <source>
        <strain evidence="3 4">Ap18</strain>
    </source>
</reference>
<evidence type="ECO:0000259" key="2">
    <source>
        <dbReference type="PROSITE" id="PS51301"/>
    </source>
</evidence>
<name>A0ABW8VEI5_9PROT</name>
<dbReference type="InterPro" id="IPR018004">
    <property type="entry name" value="KilA/APSES_HTH"/>
</dbReference>
<gene>
    <name evidence="3" type="ORF">ACJ41P_20915</name>
</gene>
<dbReference type="EMBL" id="JBJLSN010000034">
    <property type="protein sequence ID" value="MFL7903610.1"/>
    <property type="molecule type" value="Genomic_DNA"/>
</dbReference>
<dbReference type="InterPro" id="IPR017880">
    <property type="entry name" value="KilA_N"/>
</dbReference>
<feature type="region of interest" description="Disordered" evidence="1">
    <location>
        <begin position="161"/>
        <end position="197"/>
    </location>
</feature>